<dbReference type="GO" id="GO:0004177">
    <property type="term" value="F:aminopeptidase activity"/>
    <property type="evidence" value="ECO:0007669"/>
    <property type="project" value="UniProtKB-KW"/>
</dbReference>
<dbReference type="InterPro" id="IPR050261">
    <property type="entry name" value="FrsA_esterase"/>
</dbReference>
<accession>A0A167GLJ5</accession>
<evidence type="ECO:0000313" key="2">
    <source>
        <dbReference type="EMBL" id="OAA46796.1"/>
    </source>
</evidence>
<dbReference type="SUPFAM" id="SSF53474">
    <property type="entry name" value="alpha/beta-Hydrolases"/>
    <property type="match status" value="1"/>
</dbReference>
<organism evidence="2 3">
    <name type="scientific">Beauveria brongniartii RCEF 3172</name>
    <dbReference type="NCBI Taxonomy" id="1081107"/>
    <lineage>
        <taxon>Eukaryota</taxon>
        <taxon>Fungi</taxon>
        <taxon>Dikarya</taxon>
        <taxon>Ascomycota</taxon>
        <taxon>Pezizomycotina</taxon>
        <taxon>Sordariomycetes</taxon>
        <taxon>Hypocreomycetidae</taxon>
        <taxon>Hypocreales</taxon>
        <taxon>Cordycipitaceae</taxon>
        <taxon>Beauveria</taxon>
        <taxon>Beauveria brongniartii</taxon>
    </lineage>
</organism>
<evidence type="ECO:0000313" key="3">
    <source>
        <dbReference type="Proteomes" id="UP000076863"/>
    </source>
</evidence>
<dbReference type="InterPro" id="IPR010520">
    <property type="entry name" value="FrsA-like"/>
</dbReference>
<dbReference type="PANTHER" id="PTHR22946:SF12">
    <property type="entry name" value="CONIDIAL PIGMENT BIOSYNTHESIS PROTEIN AYG1 (AFU_ORTHOLOGUE AFUA_2G17550)"/>
    <property type="match status" value="1"/>
</dbReference>
<name>A0A167GLJ5_9HYPO</name>
<dbReference type="EMBL" id="AZHA01000007">
    <property type="protein sequence ID" value="OAA46796.1"/>
    <property type="molecule type" value="Genomic_DNA"/>
</dbReference>
<dbReference type="PANTHER" id="PTHR22946">
    <property type="entry name" value="DIENELACTONE HYDROLASE DOMAIN-CONTAINING PROTEIN-RELATED"/>
    <property type="match status" value="1"/>
</dbReference>
<keyword evidence="3" id="KW-1185">Reference proteome</keyword>
<sequence length="374" mass="41870">MSIDCFFKSNHTFSFEALRAAGYSNYGGADLAEVVAICAAIRPGNEDDWLQASNYFRTAEFFRWENYDKDELAQLLYMSSETYFEKAMALSPYAYEAVTIPYEKTTLRGYFVAVDKTDKPRKTIIFNGGYDSTSSEGWFAIGAAAPARGYNFLAFDGPGQGGAIRKQKLHFRPDWEYVLTPVVDYALTRTDVDASRIAVFGWSMGGYLVARAGTREHRAAALILDDGVLDFGAAFRAKQPAFVQRLLEQKYDGVCDWLFGMMAATSTGIRWALLNGQWTLGVRSASELARATRAYTKVGISQDIKTPCLVMDAENDHFLNGQPELLRRTLTCENESVSLRAEEGADTHCHQGAFFRTHQVIFDYLAKRIKEDDA</sequence>
<dbReference type="Pfam" id="PF06500">
    <property type="entry name" value="FrsA-like"/>
    <property type="match status" value="1"/>
</dbReference>
<dbReference type="Proteomes" id="UP000076863">
    <property type="component" value="Unassembled WGS sequence"/>
</dbReference>
<keyword evidence="2" id="KW-0645">Protease</keyword>
<keyword evidence="2" id="KW-0031">Aminopeptidase</keyword>
<reference evidence="2 3" key="1">
    <citation type="journal article" date="2016" name="Genome Biol. Evol.">
        <title>Divergent and convergent evolution of fungal pathogenicity.</title>
        <authorList>
            <person name="Shang Y."/>
            <person name="Xiao G."/>
            <person name="Zheng P."/>
            <person name="Cen K."/>
            <person name="Zhan S."/>
            <person name="Wang C."/>
        </authorList>
    </citation>
    <scope>NUCLEOTIDE SEQUENCE [LARGE SCALE GENOMIC DNA]</scope>
    <source>
        <strain evidence="2 3">RCEF 3172</strain>
    </source>
</reference>
<proteinExistence type="predicted"/>
<dbReference type="AlphaFoldDB" id="A0A167GLJ5"/>
<protein>
    <submittedName>
        <fullName evidence="2">Dipeptidyl aminopeptidase/acylaminoacyl peptidase</fullName>
    </submittedName>
</protein>
<gene>
    <name evidence="2" type="ORF">BBO_03351</name>
</gene>
<dbReference type="Gene3D" id="3.40.50.1820">
    <property type="entry name" value="alpha/beta hydrolase"/>
    <property type="match status" value="1"/>
</dbReference>
<evidence type="ECO:0000256" key="1">
    <source>
        <dbReference type="ARBA" id="ARBA00022801"/>
    </source>
</evidence>
<dbReference type="Gene3D" id="1.20.1440.110">
    <property type="entry name" value="acylaminoacyl peptidase"/>
    <property type="match status" value="1"/>
</dbReference>
<keyword evidence="1" id="KW-0378">Hydrolase</keyword>
<comment type="caution">
    <text evidence="2">The sequence shown here is derived from an EMBL/GenBank/DDBJ whole genome shotgun (WGS) entry which is preliminary data.</text>
</comment>
<dbReference type="OrthoDB" id="249703at2759"/>
<dbReference type="InterPro" id="IPR029058">
    <property type="entry name" value="AB_hydrolase_fold"/>
</dbReference>